<sequence length="666" mass="74363">MDFNSRIEMLLAAAESVDQDESDGRNVSVARFEEVAAHSSTMPSHSLELSFSAVRASTPMKAVEDPSCSIPMDLSRSMQEDSPINLSIRDFDLEDEYRPLNLALAKAPPSVAAASLYSCCPLNLKKDSDEADDGNVPIPEAECGNNKPEFLSTSATIAALRTEQNFQVLAPSKMEGMKGEHTEIAARVSRLLTTPNDQSIYLTTSEILVEESQLVHQFEIKKSPMRSQLACPTYNPSEEDDGCTDPSQMTTVHSQPGPSTLQPIAGLSNFQACAGPSTSCPFAGPSTSQPFVGPSSSQEHTEDCDDDSDDDEDIEIGNVTLLNNFSIREYFEPYLNASVVGCCDVDSNKENLDSQGALSEGLPENRKRKSNEASDDMDISSSDDDYDDVALQNNKVLKNADPKLLNKFYKQRGMPYTRTNGTKAPPRSCRDPCYCVKLKCDTKYNIEMRKTMLRNFSLLSTSAQNQFLANHITISYTASSRVVNSKRVYAYKYYLPGNGGMVRVCKTMFMSTFDIKEKKARCLVRKKIKGLGIVSEDARKDNTRRQTISAEEKKFIERHIESFPAYTSHYARKKSSKMYLSADLNVSKMYDLYCIQCKDKLFSPVHYNTYRNIFRSYNIGFRKPKADTCGECDKLNVKVKQAKDNAELEILKKAQEAHQARAEKVY</sequence>
<evidence type="ECO:0000256" key="1">
    <source>
        <dbReference type="SAM" id="MobiDB-lite"/>
    </source>
</evidence>
<feature type="region of interest" description="Disordered" evidence="1">
    <location>
        <begin position="353"/>
        <end position="386"/>
    </location>
</feature>
<feature type="region of interest" description="Disordered" evidence="1">
    <location>
        <begin position="284"/>
        <end position="313"/>
    </location>
</feature>
<dbReference type="OrthoDB" id="7764560at2759"/>
<proteinExistence type="predicted"/>
<organism evidence="2 3">
    <name type="scientific">Aedes aegypti</name>
    <name type="common">Yellowfever mosquito</name>
    <name type="synonym">Culex aegypti</name>
    <dbReference type="NCBI Taxonomy" id="7159"/>
    <lineage>
        <taxon>Eukaryota</taxon>
        <taxon>Metazoa</taxon>
        <taxon>Ecdysozoa</taxon>
        <taxon>Arthropoda</taxon>
        <taxon>Hexapoda</taxon>
        <taxon>Insecta</taxon>
        <taxon>Pterygota</taxon>
        <taxon>Neoptera</taxon>
        <taxon>Endopterygota</taxon>
        <taxon>Diptera</taxon>
        <taxon>Nematocera</taxon>
        <taxon>Culicoidea</taxon>
        <taxon>Culicidae</taxon>
        <taxon>Culicinae</taxon>
        <taxon>Aedini</taxon>
        <taxon>Aedes</taxon>
        <taxon>Stegomyia</taxon>
    </lineage>
</organism>
<keyword evidence="3" id="KW-1185">Reference proteome</keyword>
<feature type="region of interest" description="Disordered" evidence="1">
    <location>
        <begin position="227"/>
        <end position="263"/>
    </location>
</feature>
<reference evidence="2" key="2">
    <citation type="submission" date="2020-05" db="UniProtKB">
        <authorList>
            <consortium name="EnsemblMetazoa"/>
        </authorList>
    </citation>
    <scope>IDENTIFICATION</scope>
    <source>
        <strain evidence="2">LVP_AGWG</strain>
    </source>
</reference>
<dbReference type="AlphaFoldDB" id="A0A6I8TME9"/>
<feature type="compositionally biased region" description="Acidic residues" evidence="1">
    <location>
        <begin position="302"/>
        <end position="313"/>
    </location>
</feature>
<evidence type="ECO:0000313" key="2">
    <source>
        <dbReference type="EnsemblMetazoa" id="AAEL020698-PA"/>
    </source>
</evidence>
<name>A0A6I8TME9_AEDAE</name>
<dbReference type="Proteomes" id="UP000008820">
    <property type="component" value="Chromosome 2"/>
</dbReference>
<feature type="compositionally biased region" description="Acidic residues" evidence="1">
    <location>
        <begin position="373"/>
        <end position="386"/>
    </location>
</feature>
<dbReference type="EnsemblMetazoa" id="AAEL020698-RA">
    <property type="protein sequence ID" value="AAEL020698-PA"/>
    <property type="gene ID" value="AAEL020698"/>
</dbReference>
<evidence type="ECO:0000313" key="3">
    <source>
        <dbReference type="Proteomes" id="UP000008820"/>
    </source>
</evidence>
<dbReference type="InParanoid" id="A0A6I8TME9"/>
<feature type="compositionally biased region" description="Polar residues" evidence="1">
    <location>
        <begin position="245"/>
        <end position="263"/>
    </location>
</feature>
<gene>
    <name evidence="2" type="primary">110676652</name>
</gene>
<dbReference type="PANTHER" id="PTHR10773:SF19">
    <property type="match status" value="1"/>
</dbReference>
<reference evidence="2 3" key="1">
    <citation type="submission" date="2017-06" db="EMBL/GenBank/DDBJ databases">
        <title>Aedes aegypti genome working group (AGWG) sequencing and assembly.</title>
        <authorList>
            <consortium name="Aedes aegypti Genome Working Group (AGWG)"/>
            <person name="Matthews B.J."/>
        </authorList>
    </citation>
    <scope>NUCLEOTIDE SEQUENCE [LARGE SCALE GENOMIC DNA]</scope>
    <source>
        <strain evidence="2 3">LVP_AGWG</strain>
    </source>
</reference>
<accession>A0A6I8TME9</accession>
<feature type="compositionally biased region" description="Polar residues" evidence="1">
    <location>
        <begin position="284"/>
        <end position="298"/>
    </location>
</feature>
<protein>
    <submittedName>
        <fullName evidence="2">Uncharacterized protein</fullName>
    </submittedName>
</protein>
<dbReference type="PANTHER" id="PTHR10773">
    <property type="entry name" value="DNA-DIRECTED RNA POLYMERASES I, II, AND III SUBUNIT RPABC2"/>
    <property type="match status" value="1"/>
</dbReference>